<sequence length="272" mass="30820">MRAPGGVEGITVITVTRGRPDLLRRCLDTVRRQDFPGPVTHLVVVDDDEPRYRPLAEHTARNDTVRDRSTVWHFRPRSPGDVSGPPVLSRLRNAAVELADTALISFLDDDNLLEPHHLSSLFRSMRRSGSPAVHSQCRLIHQDGTPYLEALHPWVRDVEAARARYLELRRPCVYVPWSNVLRDQVEANGVAGRVQNADTSEWLFERALLRAVPFPETYDVDDWRNVVGEDNKLLRALVEADVPMVSTHMPTLLYTLGGYSNAFRDDAVEGEW</sequence>
<gene>
    <name evidence="1" type="ORF">CP969_03700</name>
</gene>
<evidence type="ECO:0000313" key="2">
    <source>
        <dbReference type="Proteomes" id="UP000327143"/>
    </source>
</evidence>
<dbReference type="RefSeq" id="WP_026085458.1">
    <property type="nucleotide sequence ID" value="NZ_CP023700.1"/>
</dbReference>
<organism evidence="1 2">
    <name type="scientific">Streptomyces viridosporus T7A</name>
    <dbReference type="NCBI Taxonomy" id="665577"/>
    <lineage>
        <taxon>Bacteria</taxon>
        <taxon>Bacillati</taxon>
        <taxon>Actinomycetota</taxon>
        <taxon>Actinomycetes</taxon>
        <taxon>Kitasatosporales</taxon>
        <taxon>Streptomycetaceae</taxon>
        <taxon>Streptomyces</taxon>
    </lineage>
</organism>
<reference evidence="1 2" key="1">
    <citation type="submission" date="2017-09" db="EMBL/GenBank/DDBJ databases">
        <authorList>
            <person name="Lee N."/>
            <person name="Cho B.-K."/>
        </authorList>
    </citation>
    <scope>NUCLEOTIDE SEQUENCE [LARGE SCALE GENOMIC DNA]</scope>
    <source>
        <strain evidence="1 2">ATCC 39115</strain>
    </source>
</reference>
<proteinExistence type="predicted"/>
<evidence type="ECO:0000313" key="1">
    <source>
        <dbReference type="EMBL" id="QEU83889.1"/>
    </source>
</evidence>
<accession>A0ABX6AAD1</accession>
<dbReference type="InterPro" id="IPR029044">
    <property type="entry name" value="Nucleotide-diphossugar_trans"/>
</dbReference>
<dbReference type="CDD" id="cd00761">
    <property type="entry name" value="Glyco_tranf_GTA_type"/>
    <property type="match status" value="1"/>
</dbReference>
<dbReference type="PANTHER" id="PTHR22916:SF3">
    <property type="entry name" value="UDP-GLCNAC:BETAGAL BETA-1,3-N-ACETYLGLUCOSAMINYLTRANSFERASE-LIKE PROTEIN 1"/>
    <property type="match status" value="1"/>
</dbReference>
<dbReference type="EMBL" id="CP023700">
    <property type="protein sequence ID" value="QEU83889.1"/>
    <property type="molecule type" value="Genomic_DNA"/>
</dbReference>
<dbReference type="SUPFAM" id="SSF53448">
    <property type="entry name" value="Nucleotide-diphospho-sugar transferases"/>
    <property type="match status" value="1"/>
</dbReference>
<dbReference type="Proteomes" id="UP000327143">
    <property type="component" value="Chromosome"/>
</dbReference>
<dbReference type="PANTHER" id="PTHR22916">
    <property type="entry name" value="GLYCOSYLTRANSFERASE"/>
    <property type="match status" value="1"/>
</dbReference>
<name>A0ABX6AAD1_STRVD</name>
<keyword evidence="2" id="KW-1185">Reference proteome</keyword>
<protein>
    <submittedName>
        <fullName evidence="1">Glycosyltransferase family 2 protein</fullName>
    </submittedName>
</protein>
<dbReference type="Gene3D" id="3.90.550.10">
    <property type="entry name" value="Spore Coat Polysaccharide Biosynthesis Protein SpsA, Chain A"/>
    <property type="match status" value="1"/>
</dbReference>